<accession>A0A4Z0A174</accession>
<dbReference type="Proteomes" id="UP000298061">
    <property type="component" value="Unassembled WGS sequence"/>
</dbReference>
<keyword evidence="3" id="KW-1185">Reference proteome</keyword>
<evidence type="ECO:0000256" key="1">
    <source>
        <dbReference type="SAM" id="MobiDB-lite"/>
    </source>
</evidence>
<feature type="region of interest" description="Disordered" evidence="1">
    <location>
        <begin position="1"/>
        <end position="126"/>
    </location>
</feature>
<dbReference type="AlphaFoldDB" id="A0A4Z0A174"/>
<comment type="caution">
    <text evidence="2">The sequence shown here is derived from an EMBL/GenBank/DDBJ whole genome shotgun (WGS) entry which is preliminary data.</text>
</comment>
<sequence length="126" mass="13157">MSLAPGQPMSPDAKSPPDNPMASDGSGAAVQATSTPANAPGEAQFPPDVEAQRAAPAATEDHVEATSDVETEPPAVNARAKPKTKRVFGLQRQYRTHAAAGNDPHNYEQKYPPDEIGEELGPNACV</sequence>
<reference evidence="2 3" key="1">
    <citation type="submission" date="2019-02" db="EMBL/GenBank/DDBJ databases">
        <title>Genome sequencing of the rare red list fungi Hericium alpestre (H. flagellum).</title>
        <authorList>
            <person name="Buettner E."/>
            <person name="Kellner H."/>
        </authorList>
    </citation>
    <scope>NUCLEOTIDE SEQUENCE [LARGE SCALE GENOMIC DNA]</scope>
    <source>
        <strain evidence="2 3">DSM 108284</strain>
    </source>
</reference>
<organism evidence="2 3">
    <name type="scientific">Hericium alpestre</name>
    <dbReference type="NCBI Taxonomy" id="135208"/>
    <lineage>
        <taxon>Eukaryota</taxon>
        <taxon>Fungi</taxon>
        <taxon>Dikarya</taxon>
        <taxon>Basidiomycota</taxon>
        <taxon>Agaricomycotina</taxon>
        <taxon>Agaricomycetes</taxon>
        <taxon>Russulales</taxon>
        <taxon>Hericiaceae</taxon>
        <taxon>Hericium</taxon>
    </lineage>
</organism>
<protein>
    <submittedName>
        <fullName evidence="2">Uncharacterized protein</fullName>
    </submittedName>
</protein>
<evidence type="ECO:0000313" key="2">
    <source>
        <dbReference type="EMBL" id="TFY80057.1"/>
    </source>
</evidence>
<gene>
    <name evidence="2" type="ORF">EWM64_g3951</name>
</gene>
<name>A0A4Z0A174_9AGAM</name>
<proteinExistence type="predicted"/>
<dbReference type="EMBL" id="SFCI01000397">
    <property type="protein sequence ID" value="TFY80057.1"/>
    <property type="molecule type" value="Genomic_DNA"/>
</dbReference>
<evidence type="ECO:0000313" key="3">
    <source>
        <dbReference type="Proteomes" id="UP000298061"/>
    </source>
</evidence>